<proteinExistence type="predicted"/>
<dbReference type="Proteomes" id="UP000013568">
    <property type="component" value="Unassembled WGS sequence"/>
</dbReference>
<name>E9CP92_9GAMM</name>
<sequence length="62" mass="7025">MMTMLKHSTHSTPIQRLFHHPMHFGKQPLDFYTLGSDGGFSSPDDDFIAPVPSMPCDQYVTK</sequence>
<protein>
    <submittedName>
        <fullName evidence="1">Uncharacterized protein</fullName>
    </submittedName>
</protein>
<dbReference type="HOGENOM" id="CLU_2901755_0_0_6"/>
<organism evidence="1 2">
    <name type="scientific">Serratia symbiotica str. Tucson</name>
    <dbReference type="NCBI Taxonomy" id="914128"/>
    <lineage>
        <taxon>Bacteria</taxon>
        <taxon>Pseudomonadati</taxon>
        <taxon>Pseudomonadota</taxon>
        <taxon>Gammaproteobacteria</taxon>
        <taxon>Enterobacterales</taxon>
        <taxon>Yersiniaceae</taxon>
        <taxon>Serratia</taxon>
        <taxon>Serratia symbiotica</taxon>
    </lineage>
</organism>
<accession>E9CP92</accession>
<dbReference type="EMBL" id="GL636124">
    <property type="protein sequence ID" value="EFW11683.1"/>
    <property type="molecule type" value="Genomic_DNA"/>
</dbReference>
<reference evidence="2" key="1">
    <citation type="journal article" date="2011" name="Genome Biol. Evol.">
        <title>Massive genomic decay in Serratia symbiotica, a recently evolved symbiont of aphids.</title>
        <authorList>
            <person name="Burke G.R."/>
            <person name="Moran N.A."/>
        </authorList>
    </citation>
    <scope>NUCLEOTIDE SEQUENCE [LARGE SCALE GENOMIC DNA]</scope>
    <source>
        <strain evidence="2">Tucson</strain>
    </source>
</reference>
<dbReference type="AlphaFoldDB" id="E9CP92"/>
<evidence type="ECO:0000313" key="2">
    <source>
        <dbReference type="Proteomes" id="UP000013568"/>
    </source>
</evidence>
<keyword evidence="2" id="KW-1185">Reference proteome</keyword>
<evidence type="ECO:0000313" key="1">
    <source>
        <dbReference type="EMBL" id="EFW11683.1"/>
    </source>
</evidence>
<gene>
    <name evidence="1" type="ORF">SSYM_2328</name>
</gene>